<gene>
    <name evidence="10" type="primary">PUF60</name>
    <name evidence="10" type="ORF">SK128_026894</name>
</gene>
<dbReference type="GO" id="GO:0071011">
    <property type="term" value="C:precatalytic spliceosome"/>
    <property type="evidence" value="ECO:0007669"/>
    <property type="project" value="TreeGrafter"/>
</dbReference>
<dbReference type="InterPro" id="IPR003954">
    <property type="entry name" value="RRM_euk-type"/>
</dbReference>
<evidence type="ECO:0000256" key="6">
    <source>
        <dbReference type="ARBA" id="ARBA00023187"/>
    </source>
</evidence>
<dbReference type="FunFam" id="3.30.70.330:FF:000382">
    <property type="entry name" value="G-patch domain-containing protein"/>
    <property type="match status" value="1"/>
</dbReference>
<accession>A0AAN8ZTN9</accession>
<keyword evidence="4" id="KW-0677">Repeat</keyword>
<dbReference type="InterPro" id="IPR051974">
    <property type="entry name" value="PUF60_regulator"/>
</dbReference>
<dbReference type="NCBIfam" id="TIGR01645">
    <property type="entry name" value="half-pint"/>
    <property type="match status" value="1"/>
</dbReference>
<comment type="similarity">
    <text evidence="2">Belongs to the RRM half pint family.</text>
</comment>
<keyword evidence="7" id="KW-0539">Nucleus</keyword>
<dbReference type="InterPro" id="IPR012677">
    <property type="entry name" value="Nucleotide-bd_a/b_plait_sf"/>
</dbReference>
<sequence>MATSASAVLLPPPMFSNGHLLVNGESEISEPAEKKMRVNEEGATRARTPIREVDQSGGLVLGAGAKKDDMVHVLGQSLPRLSSDQKDAVARAKKYAMEQSIRLVLMKQTLAHQQQQAKSLQRHQALVLMCRVYVGSISFELKEDTIRQAFVPFGPIKSINMSWDPVTQKHKGFAFVEYEMPEAAQLALEQMNGVMIGGRNIKVGRPSNMPQAQTVIDEITEEANYYNRIYVASVHQDLSENDIKSVFEAFGKIKHCMLTPGTTPGKHKGYGFIEYENSQSAQEAIASMNLFDLGGQYLRVGKAITPPGSFYGPLTAPTQMPTAAAVAAAAATAKIQAMDALATNAIGLVQGLSSSPAPMSQLPPVGVVGGGLASVGGGGIPGLPPVGMLGDSSAPSSLTSSPSLPPVGVVTSLPSISTQGLPPPMVIASTSLPGSTSSSASPTASIATSMAGGALAASDENKANYQEELAKKLMEESEPQTLQQQETITIKGQSARHLVMQKLMRKTESSVVILRNMVGIEEVDEFLQDEITEECGRFGTVNHVIIYQEKQSDEDDAEVIVKIFVEFSSPSESLKAQEALNGRYFGGRLVKAELYDQNMYNHNDLSG</sequence>
<dbReference type="GO" id="GO:0003723">
    <property type="term" value="F:RNA binding"/>
    <property type="evidence" value="ECO:0007669"/>
    <property type="project" value="UniProtKB-UniRule"/>
</dbReference>
<evidence type="ECO:0000256" key="3">
    <source>
        <dbReference type="ARBA" id="ARBA00022664"/>
    </source>
</evidence>
<evidence type="ECO:0000259" key="9">
    <source>
        <dbReference type="PROSITE" id="PS50102"/>
    </source>
</evidence>
<reference evidence="10 11" key="1">
    <citation type="submission" date="2023-11" db="EMBL/GenBank/DDBJ databases">
        <title>Halocaridina rubra genome assembly.</title>
        <authorList>
            <person name="Smith C."/>
        </authorList>
    </citation>
    <scope>NUCLEOTIDE SEQUENCE [LARGE SCALE GENOMIC DNA]</scope>
    <source>
        <strain evidence="10">EP-1</strain>
        <tissue evidence="10">Whole</tissue>
    </source>
</reference>
<dbReference type="CDD" id="cd12648">
    <property type="entry name" value="RRM3_UHM_PUF60"/>
    <property type="match status" value="1"/>
</dbReference>
<dbReference type="AlphaFoldDB" id="A0AAN8ZTN9"/>
<evidence type="ECO:0000256" key="7">
    <source>
        <dbReference type="ARBA" id="ARBA00023242"/>
    </source>
</evidence>
<feature type="domain" description="RRM" evidence="9">
    <location>
        <begin position="510"/>
        <end position="597"/>
    </location>
</feature>
<dbReference type="CDD" id="cd12370">
    <property type="entry name" value="RRM1_PUF60"/>
    <property type="match status" value="1"/>
</dbReference>
<dbReference type="Pfam" id="PF00076">
    <property type="entry name" value="RRM_1"/>
    <property type="match status" value="2"/>
</dbReference>
<dbReference type="Gene3D" id="3.30.70.330">
    <property type="match status" value="3"/>
</dbReference>
<comment type="subcellular location">
    <subcellularLocation>
        <location evidence="1">Nucleus</location>
    </subcellularLocation>
</comment>
<dbReference type="PANTHER" id="PTHR47330:SF1">
    <property type="entry name" value="POLY(U)-BINDING-SPLICING FACTOR PUF60"/>
    <property type="match status" value="1"/>
</dbReference>
<keyword evidence="6" id="KW-0508">mRNA splicing</keyword>
<name>A0AAN8ZTN9_HALRR</name>
<feature type="domain" description="RRM" evidence="9">
    <location>
        <begin position="130"/>
        <end position="208"/>
    </location>
</feature>
<evidence type="ECO:0000256" key="4">
    <source>
        <dbReference type="ARBA" id="ARBA00022737"/>
    </source>
</evidence>
<feature type="domain" description="RRM" evidence="9">
    <location>
        <begin position="227"/>
        <end position="305"/>
    </location>
</feature>
<dbReference type="CDD" id="cd12371">
    <property type="entry name" value="RRM2_PUF60"/>
    <property type="match status" value="1"/>
</dbReference>
<proteinExistence type="inferred from homology"/>
<dbReference type="InterPro" id="IPR000504">
    <property type="entry name" value="RRM_dom"/>
</dbReference>
<dbReference type="FunFam" id="3.30.70.330:FF:000152">
    <property type="entry name" value="poly(U)-binding-splicing factor PUF60 isoform X1"/>
    <property type="match status" value="1"/>
</dbReference>
<dbReference type="InterPro" id="IPR034212">
    <property type="entry name" value="PUF60_RRM3"/>
</dbReference>
<dbReference type="GO" id="GO:0006376">
    <property type="term" value="P:mRNA splice site recognition"/>
    <property type="evidence" value="ECO:0007669"/>
    <property type="project" value="TreeGrafter"/>
</dbReference>
<dbReference type="SMART" id="SM00361">
    <property type="entry name" value="RRM_1"/>
    <property type="match status" value="3"/>
</dbReference>
<evidence type="ECO:0000256" key="5">
    <source>
        <dbReference type="ARBA" id="ARBA00022884"/>
    </source>
</evidence>
<dbReference type="InterPro" id="IPR035979">
    <property type="entry name" value="RBD_domain_sf"/>
</dbReference>
<dbReference type="InterPro" id="IPR034209">
    <property type="entry name" value="PUF60_RRM1"/>
</dbReference>
<dbReference type="GO" id="GO:0000381">
    <property type="term" value="P:regulation of alternative mRNA splicing, via spliceosome"/>
    <property type="evidence" value="ECO:0007669"/>
    <property type="project" value="InterPro"/>
</dbReference>
<keyword evidence="11" id="KW-1185">Reference proteome</keyword>
<dbReference type="InterPro" id="IPR034211">
    <property type="entry name" value="PUF60_RRM2"/>
</dbReference>
<keyword evidence="5 8" id="KW-0694">RNA-binding</keyword>
<dbReference type="PANTHER" id="PTHR47330">
    <property type="entry name" value="POLY(U)-BINDING-SPLICING FACTOR PUF60-B-RELATED"/>
    <property type="match status" value="1"/>
</dbReference>
<dbReference type="EMBL" id="JAXCGZ010022772">
    <property type="protein sequence ID" value="KAK7024415.1"/>
    <property type="molecule type" value="Genomic_DNA"/>
</dbReference>
<evidence type="ECO:0000256" key="2">
    <source>
        <dbReference type="ARBA" id="ARBA00005987"/>
    </source>
</evidence>
<dbReference type="SMART" id="SM00360">
    <property type="entry name" value="RRM"/>
    <property type="match status" value="3"/>
</dbReference>
<dbReference type="SUPFAM" id="SSF54928">
    <property type="entry name" value="RNA-binding domain, RBD"/>
    <property type="match status" value="2"/>
</dbReference>
<dbReference type="FunFam" id="3.30.70.330:FF:000136">
    <property type="entry name" value="poly(U)-binding-splicing factor PUF60 isoform X1"/>
    <property type="match status" value="1"/>
</dbReference>
<keyword evidence="3" id="KW-0507">mRNA processing</keyword>
<comment type="caution">
    <text evidence="10">The sequence shown here is derived from an EMBL/GenBank/DDBJ whole genome shotgun (WGS) entry which is preliminary data.</text>
</comment>
<organism evidence="10 11">
    <name type="scientific">Halocaridina rubra</name>
    <name type="common">Hawaiian red shrimp</name>
    <dbReference type="NCBI Taxonomy" id="373956"/>
    <lineage>
        <taxon>Eukaryota</taxon>
        <taxon>Metazoa</taxon>
        <taxon>Ecdysozoa</taxon>
        <taxon>Arthropoda</taxon>
        <taxon>Crustacea</taxon>
        <taxon>Multicrustacea</taxon>
        <taxon>Malacostraca</taxon>
        <taxon>Eumalacostraca</taxon>
        <taxon>Eucarida</taxon>
        <taxon>Decapoda</taxon>
        <taxon>Pleocyemata</taxon>
        <taxon>Caridea</taxon>
        <taxon>Atyoidea</taxon>
        <taxon>Atyidae</taxon>
        <taxon>Halocaridina</taxon>
    </lineage>
</organism>
<dbReference type="GO" id="GO:0000380">
    <property type="term" value="P:alternative mRNA splicing, via spliceosome"/>
    <property type="evidence" value="ECO:0007669"/>
    <property type="project" value="TreeGrafter"/>
</dbReference>
<dbReference type="GO" id="GO:0071013">
    <property type="term" value="C:catalytic step 2 spliceosome"/>
    <property type="evidence" value="ECO:0007669"/>
    <property type="project" value="TreeGrafter"/>
</dbReference>
<dbReference type="InterPro" id="IPR006532">
    <property type="entry name" value="PUF60-like"/>
</dbReference>
<evidence type="ECO:0000256" key="8">
    <source>
        <dbReference type="PROSITE-ProRule" id="PRU00176"/>
    </source>
</evidence>
<protein>
    <submittedName>
        <fullName evidence="10">Poly(U)-binding-splicing factor puf60</fullName>
    </submittedName>
</protein>
<evidence type="ECO:0000313" key="11">
    <source>
        <dbReference type="Proteomes" id="UP001381693"/>
    </source>
</evidence>
<dbReference type="Proteomes" id="UP001381693">
    <property type="component" value="Unassembled WGS sequence"/>
</dbReference>
<evidence type="ECO:0000256" key="1">
    <source>
        <dbReference type="ARBA" id="ARBA00004123"/>
    </source>
</evidence>
<evidence type="ECO:0000313" key="10">
    <source>
        <dbReference type="EMBL" id="KAK7024415.1"/>
    </source>
</evidence>
<dbReference type="PROSITE" id="PS50102">
    <property type="entry name" value="RRM"/>
    <property type="match status" value="3"/>
</dbReference>